<evidence type="ECO:0000313" key="1">
    <source>
        <dbReference type="EMBL" id="UQS86718.1"/>
    </source>
</evidence>
<dbReference type="Proteomes" id="UP000831181">
    <property type="component" value="Chromosome"/>
</dbReference>
<accession>A0A976RRV9</accession>
<dbReference type="KEGG" id="lbe:MOO44_07490"/>
<dbReference type="EMBL" id="CP093361">
    <property type="protein sequence ID" value="UQS86718.1"/>
    <property type="molecule type" value="Genomic_DNA"/>
</dbReference>
<keyword evidence="2" id="KW-1185">Reference proteome</keyword>
<evidence type="ECO:0000313" key="2">
    <source>
        <dbReference type="Proteomes" id="UP000831181"/>
    </source>
</evidence>
<proteinExistence type="predicted"/>
<dbReference type="RefSeq" id="WP_260116520.1">
    <property type="nucleotide sequence ID" value="NZ_CP093361.1"/>
</dbReference>
<name>A0A976RRV9_9LACO</name>
<dbReference type="AlphaFoldDB" id="A0A976RRV9"/>
<gene>
    <name evidence="1" type="ORF">MOO44_07490</name>
</gene>
<sequence>MQIKTKIRLGIAITAVAAIEVLKSGIRARVEHRIYHQIHQQFGGQTIYGTWLHPEYRLIAEDYYLGGVNIVDGQTITEYQFTASGNGKLVELYKTDSHQISSF</sequence>
<protein>
    <submittedName>
        <fullName evidence="1">Uncharacterized protein</fullName>
    </submittedName>
</protein>
<reference evidence="1" key="1">
    <citation type="journal article" date="2022" name="Int. J. Syst. Evol. Microbiol.">
        <title>Apilactobacillus apisilvae sp. nov., Nicolia spurrieriana gen. nov. sp. nov., Bombilactobacillus folatiphilus sp. nov. and Bombilactobacillus thymidiniphilus sp. nov., four new lactic acid bacterial isolates from stingless bees Tetragonula carbonaria and Austroplebeia australis.</title>
        <authorList>
            <person name="Oliphant S.A."/>
            <person name="Watson-Haigh N.S."/>
            <person name="Sumby K.M."/>
            <person name="Gardner J."/>
            <person name="Groom S."/>
            <person name="Jiranek V."/>
        </authorList>
    </citation>
    <scope>NUCLEOTIDE SEQUENCE</scope>
    <source>
        <strain evidence="1">SGEP1_A5</strain>
    </source>
</reference>
<organism evidence="1 2">
    <name type="scientific">Nicoliella spurrieriana</name>
    <dbReference type="NCBI Taxonomy" id="2925830"/>
    <lineage>
        <taxon>Bacteria</taxon>
        <taxon>Bacillati</taxon>
        <taxon>Bacillota</taxon>
        <taxon>Bacilli</taxon>
        <taxon>Lactobacillales</taxon>
        <taxon>Lactobacillaceae</taxon>
        <taxon>Nicoliella</taxon>
    </lineage>
</organism>